<proteinExistence type="predicted"/>
<evidence type="ECO:0008006" key="3">
    <source>
        <dbReference type="Google" id="ProtNLM"/>
    </source>
</evidence>
<dbReference type="InterPro" id="IPR046960">
    <property type="entry name" value="PPR_At4g14850-like_plant"/>
</dbReference>
<name>A0AAV2EZ09_9ROSI</name>
<evidence type="ECO:0000313" key="2">
    <source>
        <dbReference type="Proteomes" id="UP001497516"/>
    </source>
</evidence>
<dbReference type="InterPro" id="IPR011990">
    <property type="entry name" value="TPR-like_helical_dom_sf"/>
</dbReference>
<dbReference type="Gene3D" id="1.25.40.10">
    <property type="entry name" value="Tetratricopeptide repeat domain"/>
    <property type="match status" value="1"/>
</dbReference>
<evidence type="ECO:0000313" key="1">
    <source>
        <dbReference type="EMBL" id="CAL1390997.1"/>
    </source>
</evidence>
<dbReference type="GO" id="GO:0009451">
    <property type="term" value="P:RNA modification"/>
    <property type="evidence" value="ECO:0007669"/>
    <property type="project" value="InterPro"/>
</dbReference>
<accession>A0AAV2EZ09</accession>
<dbReference type="EMBL" id="OZ034818">
    <property type="protein sequence ID" value="CAL1390997.1"/>
    <property type="molecule type" value="Genomic_DNA"/>
</dbReference>
<organism evidence="1 2">
    <name type="scientific">Linum trigynum</name>
    <dbReference type="NCBI Taxonomy" id="586398"/>
    <lineage>
        <taxon>Eukaryota</taxon>
        <taxon>Viridiplantae</taxon>
        <taxon>Streptophyta</taxon>
        <taxon>Embryophyta</taxon>
        <taxon>Tracheophyta</taxon>
        <taxon>Spermatophyta</taxon>
        <taxon>Magnoliopsida</taxon>
        <taxon>eudicotyledons</taxon>
        <taxon>Gunneridae</taxon>
        <taxon>Pentapetalae</taxon>
        <taxon>rosids</taxon>
        <taxon>fabids</taxon>
        <taxon>Malpighiales</taxon>
        <taxon>Linaceae</taxon>
        <taxon>Linum</taxon>
    </lineage>
</organism>
<dbReference type="Proteomes" id="UP001497516">
    <property type="component" value="Chromosome 5"/>
</dbReference>
<dbReference type="GO" id="GO:0003723">
    <property type="term" value="F:RNA binding"/>
    <property type="evidence" value="ECO:0007669"/>
    <property type="project" value="InterPro"/>
</dbReference>
<dbReference type="AlphaFoldDB" id="A0AAV2EZ09"/>
<keyword evidence="2" id="KW-1185">Reference proteome</keyword>
<reference evidence="1 2" key="1">
    <citation type="submission" date="2024-04" db="EMBL/GenBank/DDBJ databases">
        <authorList>
            <person name="Fracassetti M."/>
        </authorList>
    </citation>
    <scope>NUCLEOTIDE SEQUENCE [LARGE SCALE GENOMIC DNA]</scope>
</reference>
<sequence>MLISGYGKSDGDGEKALHLFQWMRRSREVVPDEFTLDGVIRVYGKLGALNTGMAVHGIAIKSGLVSDQSIEGALVGLYCDCEHIDYARNV</sequence>
<dbReference type="PANTHER" id="PTHR47926">
    <property type="entry name" value="PENTATRICOPEPTIDE REPEAT-CONTAINING PROTEIN"/>
    <property type="match status" value="1"/>
</dbReference>
<protein>
    <recommendedName>
        <fullName evidence="3">Pentatricopeptide repeat-containing protein</fullName>
    </recommendedName>
</protein>
<gene>
    <name evidence="1" type="ORF">LTRI10_LOCUS31748</name>
</gene>